<protein>
    <recommendedName>
        <fullName evidence="3">Protein PROTON GRADIENT REGULATION 5, chloroplastic</fullName>
    </recommendedName>
</protein>
<evidence type="ECO:0008006" key="3">
    <source>
        <dbReference type="Google" id="ProtNLM"/>
    </source>
</evidence>
<keyword evidence="2" id="KW-1185">Reference proteome</keyword>
<organism evidence="1 2">
    <name type="scientific">Rhodosorus marinus</name>
    <dbReference type="NCBI Taxonomy" id="101924"/>
    <lineage>
        <taxon>Eukaryota</taxon>
        <taxon>Rhodophyta</taxon>
        <taxon>Stylonematophyceae</taxon>
        <taxon>Stylonematales</taxon>
        <taxon>Stylonemataceae</taxon>
        <taxon>Rhodosorus</taxon>
    </lineage>
</organism>
<sequence length="116" mass="12111">MSAIGFVGSLNVGVGSQTSSSFVCSNGAAVRPVPVAKNEPRWSMAKVSKFGVFSPAVIATRVVVGEKRFNKLRGKGIALHSQVIGDFCKYIGAEPKVRTGLIGLAKNNGNTLGFLS</sequence>
<gene>
    <name evidence="1" type="ORF">NDN08_000370</name>
</gene>
<dbReference type="InterPro" id="IPR037497">
    <property type="entry name" value="PGR5"/>
</dbReference>
<accession>A0AAV8URS9</accession>
<reference evidence="1 2" key="1">
    <citation type="journal article" date="2023" name="Nat. Commun.">
        <title>Origin of minicircular mitochondrial genomes in red algae.</title>
        <authorList>
            <person name="Lee Y."/>
            <person name="Cho C.H."/>
            <person name="Lee Y.M."/>
            <person name="Park S.I."/>
            <person name="Yang J.H."/>
            <person name="West J.A."/>
            <person name="Bhattacharya D."/>
            <person name="Yoon H.S."/>
        </authorList>
    </citation>
    <scope>NUCLEOTIDE SEQUENCE [LARGE SCALE GENOMIC DNA]</scope>
    <source>
        <strain evidence="1 2">CCMP1338</strain>
        <tissue evidence="1">Whole cell</tissue>
    </source>
</reference>
<dbReference type="PANTHER" id="PTHR35709">
    <property type="entry name" value="PROTEIN PROTON GRADIENT REGULATION 5, CHLOROPLASTIC"/>
    <property type="match status" value="1"/>
</dbReference>
<dbReference type="Proteomes" id="UP001157974">
    <property type="component" value="Unassembled WGS sequence"/>
</dbReference>
<dbReference type="GO" id="GO:0009644">
    <property type="term" value="P:response to high light intensity"/>
    <property type="evidence" value="ECO:0007669"/>
    <property type="project" value="InterPro"/>
</dbReference>
<dbReference type="PANTHER" id="PTHR35709:SF1">
    <property type="entry name" value="PROTEIN PROTON GRADIENT REGULATION 5, CHLOROPLASTIC"/>
    <property type="match status" value="1"/>
</dbReference>
<comment type="caution">
    <text evidence="1">The sequence shown here is derived from an EMBL/GenBank/DDBJ whole genome shotgun (WGS) entry which is preliminary data.</text>
</comment>
<name>A0AAV8URS9_9RHOD</name>
<proteinExistence type="predicted"/>
<dbReference type="GO" id="GO:0009773">
    <property type="term" value="P:photosynthetic electron transport in photosystem I"/>
    <property type="evidence" value="ECO:0007669"/>
    <property type="project" value="InterPro"/>
</dbReference>
<dbReference type="EMBL" id="JAMWBK010000006">
    <property type="protein sequence ID" value="KAJ8903837.1"/>
    <property type="molecule type" value="Genomic_DNA"/>
</dbReference>
<dbReference type="AlphaFoldDB" id="A0AAV8URS9"/>
<evidence type="ECO:0000313" key="1">
    <source>
        <dbReference type="EMBL" id="KAJ8903837.1"/>
    </source>
</evidence>
<evidence type="ECO:0000313" key="2">
    <source>
        <dbReference type="Proteomes" id="UP001157974"/>
    </source>
</evidence>